<gene>
    <name evidence="4" type="ORF">GLS40_12735</name>
</gene>
<keyword evidence="1" id="KW-0285">Flavoprotein</keyword>
<evidence type="ECO:0000313" key="4">
    <source>
        <dbReference type="EMBL" id="MWB78898.1"/>
    </source>
</evidence>
<keyword evidence="4" id="KW-0503">Monooxygenase</keyword>
<dbReference type="CDD" id="cd04730">
    <property type="entry name" value="NPD_like"/>
    <property type="match status" value="1"/>
</dbReference>
<dbReference type="PANTHER" id="PTHR32332">
    <property type="entry name" value="2-NITROPROPANE DIOXYGENASE"/>
    <property type="match status" value="1"/>
</dbReference>
<proteinExistence type="predicted"/>
<dbReference type="Proteomes" id="UP000443843">
    <property type="component" value="Unassembled WGS sequence"/>
</dbReference>
<dbReference type="InterPro" id="IPR013785">
    <property type="entry name" value="Aldolase_TIM"/>
</dbReference>
<dbReference type="RefSeq" id="WP_160383112.1">
    <property type="nucleotide sequence ID" value="NZ_WNXQ01000007.1"/>
</dbReference>
<protein>
    <submittedName>
        <fullName evidence="4">Nitronate monooxygenase</fullName>
    </submittedName>
</protein>
<dbReference type="Pfam" id="PF03060">
    <property type="entry name" value="NMO"/>
    <property type="match status" value="1"/>
</dbReference>
<keyword evidence="3" id="KW-0560">Oxidoreductase</keyword>
<keyword evidence="2" id="KW-0288">FMN</keyword>
<accession>A0A844WCV2</accession>
<evidence type="ECO:0000256" key="3">
    <source>
        <dbReference type="ARBA" id="ARBA00023002"/>
    </source>
</evidence>
<keyword evidence="5" id="KW-1185">Reference proteome</keyword>
<comment type="caution">
    <text evidence="4">The sequence shown here is derived from an EMBL/GenBank/DDBJ whole genome shotgun (WGS) entry which is preliminary data.</text>
</comment>
<name>A0A844WCV2_9RHOB</name>
<reference evidence="4 5" key="1">
    <citation type="submission" date="2019-11" db="EMBL/GenBank/DDBJ databases">
        <title>Pseudooceanicola pacifica sp. nov., isolated from deep-sea sediment of the Pacific Ocean.</title>
        <authorList>
            <person name="Lyu L."/>
        </authorList>
    </citation>
    <scope>NUCLEOTIDE SEQUENCE [LARGE SCALE GENOMIC DNA]</scope>
    <source>
        <strain evidence="4 5">216_PA32_1</strain>
    </source>
</reference>
<dbReference type="SUPFAM" id="SSF51412">
    <property type="entry name" value="Inosine monophosphate dehydrogenase (IMPDH)"/>
    <property type="match status" value="1"/>
</dbReference>
<evidence type="ECO:0000256" key="2">
    <source>
        <dbReference type="ARBA" id="ARBA00022643"/>
    </source>
</evidence>
<sequence length="320" mass="32620">MISTRLTDRFGLDHPVVSAPMARAGGGRLAAAVTAGGGLGLIGGGYCDRDWIRAELDAAGNAAVGMGFITWKLDQAPGLLEEVLERRPRAVFLSFGDPVPHAAAIAGAGVPLFAQVQSVEDARRAVAAGAAVIVAQGTEAGGHGAKRATLTLVPEVADYLAAAAPDTILLAAGGIADGRGLAAALMLGAEGVLCGTRFWATAESLVPEAQKRAALEADGDATLRGSVIDVARGIDWPARFDLRTMRNPFIDRWQGDLPGLAGNAAEKAAFARAADAGDIDTAPAIVGEGIGVIRDLPGAAEIPARLVAEAEALLTGGWRR</sequence>
<dbReference type="AlphaFoldDB" id="A0A844WCV2"/>
<dbReference type="PANTHER" id="PTHR32332:SF31">
    <property type="entry name" value="2-NITROPROPANE DIOXYGENASE FAMILY, PUTATIVE (AFU_ORTHOLOGUE AFUA_2G09850)-RELATED"/>
    <property type="match status" value="1"/>
</dbReference>
<dbReference type="EMBL" id="WNXQ01000007">
    <property type="protein sequence ID" value="MWB78898.1"/>
    <property type="molecule type" value="Genomic_DNA"/>
</dbReference>
<organism evidence="4 5">
    <name type="scientific">Pseudooceanicola pacificus</name>
    <dbReference type="NCBI Taxonomy" id="2676438"/>
    <lineage>
        <taxon>Bacteria</taxon>
        <taxon>Pseudomonadati</taxon>
        <taxon>Pseudomonadota</taxon>
        <taxon>Alphaproteobacteria</taxon>
        <taxon>Rhodobacterales</taxon>
        <taxon>Paracoccaceae</taxon>
        <taxon>Pseudooceanicola</taxon>
    </lineage>
</organism>
<evidence type="ECO:0000313" key="5">
    <source>
        <dbReference type="Proteomes" id="UP000443843"/>
    </source>
</evidence>
<dbReference type="InterPro" id="IPR004136">
    <property type="entry name" value="NMO"/>
</dbReference>
<evidence type="ECO:0000256" key="1">
    <source>
        <dbReference type="ARBA" id="ARBA00022630"/>
    </source>
</evidence>
<dbReference type="GO" id="GO:0018580">
    <property type="term" value="F:nitronate monooxygenase activity"/>
    <property type="evidence" value="ECO:0007669"/>
    <property type="project" value="InterPro"/>
</dbReference>
<dbReference type="Gene3D" id="3.20.20.70">
    <property type="entry name" value="Aldolase class I"/>
    <property type="match status" value="1"/>
</dbReference>